<accession>A0A1V9FTY5</accession>
<dbReference type="OrthoDB" id="971213at2"/>
<evidence type="ECO:0000313" key="2">
    <source>
        <dbReference type="EMBL" id="OQP61706.1"/>
    </source>
</evidence>
<reference evidence="2 3" key="1">
    <citation type="submission" date="2016-03" db="EMBL/GenBank/DDBJ databases">
        <title>Niastella vici sp. nov., isolated from farmland soil.</title>
        <authorList>
            <person name="Chen L."/>
            <person name="Wang D."/>
            <person name="Yang S."/>
            <person name="Wang G."/>
        </authorList>
    </citation>
    <scope>NUCLEOTIDE SEQUENCE [LARGE SCALE GENOMIC DNA]</scope>
    <source>
        <strain evidence="2 3">DJ57</strain>
    </source>
</reference>
<keyword evidence="1" id="KW-0472">Membrane</keyword>
<keyword evidence="1" id="KW-1133">Transmembrane helix</keyword>
<organism evidence="2 3">
    <name type="scientific">Niastella vici</name>
    <dbReference type="NCBI Taxonomy" id="1703345"/>
    <lineage>
        <taxon>Bacteria</taxon>
        <taxon>Pseudomonadati</taxon>
        <taxon>Bacteroidota</taxon>
        <taxon>Chitinophagia</taxon>
        <taxon>Chitinophagales</taxon>
        <taxon>Chitinophagaceae</taxon>
        <taxon>Niastella</taxon>
    </lineage>
</organism>
<gene>
    <name evidence="2" type="ORF">A3860_31060</name>
</gene>
<protein>
    <submittedName>
        <fullName evidence="2">Uncharacterized protein</fullName>
    </submittedName>
</protein>
<keyword evidence="3" id="KW-1185">Reference proteome</keyword>
<feature type="transmembrane region" description="Helical" evidence="1">
    <location>
        <begin position="7"/>
        <end position="27"/>
    </location>
</feature>
<evidence type="ECO:0000313" key="3">
    <source>
        <dbReference type="Proteomes" id="UP000192796"/>
    </source>
</evidence>
<evidence type="ECO:0000256" key="1">
    <source>
        <dbReference type="SAM" id="Phobius"/>
    </source>
</evidence>
<name>A0A1V9FTY5_9BACT</name>
<dbReference type="EMBL" id="LVYD01000056">
    <property type="protein sequence ID" value="OQP61706.1"/>
    <property type="molecule type" value="Genomic_DNA"/>
</dbReference>
<comment type="caution">
    <text evidence="2">The sequence shown here is derived from an EMBL/GenBank/DDBJ whole genome shotgun (WGS) entry which is preliminary data.</text>
</comment>
<dbReference type="Proteomes" id="UP000192796">
    <property type="component" value="Unassembled WGS sequence"/>
</dbReference>
<dbReference type="AlphaFoldDB" id="A0A1V9FTY5"/>
<keyword evidence="1" id="KW-0812">Transmembrane</keyword>
<sequence>MKSLTKVYSLPAIFALIIINGCTPNMMALKGNYGTSQFEITSNKSADTLWLTVTKLFAEKGLAIDKVDKKKGLIVSKKTSFIPAYTFEDNNGKISNGDAWVVLNKVSVKEKEWIPKTIYSQWNIRILETGAGATTIKIDPVVICRYYPNSFTKVEVRGQSTGRLEALIKGS</sequence>
<dbReference type="RefSeq" id="WP_143774225.1">
    <property type="nucleotide sequence ID" value="NZ_LVYD01000056.1"/>
</dbReference>
<proteinExistence type="predicted"/>